<dbReference type="GO" id="GO:0006139">
    <property type="term" value="P:nucleobase-containing compound metabolic process"/>
    <property type="evidence" value="ECO:0007669"/>
    <property type="project" value="InterPro"/>
</dbReference>
<gene>
    <name evidence="2" type="ORF">METZ01_LOCUS251909</name>
</gene>
<proteinExistence type="predicted"/>
<reference evidence="2" key="1">
    <citation type="submission" date="2018-05" db="EMBL/GenBank/DDBJ databases">
        <authorList>
            <person name="Lanie J.A."/>
            <person name="Ng W.-L."/>
            <person name="Kazmierczak K.M."/>
            <person name="Andrzejewski T.M."/>
            <person name="Davidsen T.M."/>
            <person name="Wayne K.J."/>
            <person name="Tettelin H."/>
            <person name="Glass J.I."/>
            <person name="Rusch D."/>
            <person name="Podicherti R."/>
            <person name="Tsui H.-C.T."/>
            <person name="Winkler M.E."/>
        </authorList>
    </citation>
    <scope>NUCLEOTIDE SEQUENCE</scope>
</reference>
<dbReference type="GO" id="GO:0008408">
    <property type="term" value="F:3'-5' exonuclease activity"/>
    <property type="evidence" value="ECO:0007669"/>
    <property type="project" value="InterPro"/>
</dbReference>
<dbReference type="GO" id="GO:0003676">
    <property type="term" value="F:nucleic acid binding"/>
    <property type="evidence" value="ECO:0007669"/>
    <property type="project" value="InterPro"/>
</dbReference>
<evidence type="ECO:0000313" key="2">
    <source>
        <dbReference type="EMBL" id="SVB99055.1"/>
    </source>
</evidence>
<dbReference type="SUPFAM" id="SSF53098">
    <property type="entry name" value="Ribonuclease H-like"/>
    <property type="match status" value="1"/>
</dbReference>
<dbReference type="EMBL" id="UINC01067413">
    <property type="protein sequence ID" value="SVB99055.1"/>
    <property type="molecule type" value="Genomic_DNA"/>
</dbReference>
<dbReference type="InterPro" id="IPR002562">
    <property type="entry name" value="3'-5'_exonuclease_dom"/>
</dbReference>
<accession>A0A382II90</accession>
<evidence type="ECO:0000259" key="1">
    <source>
        <dbReference type="Pfam" id="PF01612"/>
    </source>
</evidence>
<dbReference type="InterPro" id="IPR012337">
    <property type="entry name" value="RNaseH-like_sf"/>
</dbReference>
<dbReference type="Gene3D" id="3.30.420.10">
    <property type="entry name" value="Ribonuclease H-like superfamily/Ribonuclease H"/>
    <property type="match status" value="1"/>
</dbReference>
<name>A0A382II90_9ZZZZ</name>
<feature type="domain" description="3'-5' exonuclease" evidence="1">
    <location>
        <begin position="2"/>
        <end position="93"/>
    </location>
</feature>
<sequence>MFHFARSDLSFIKHYLKTDVENIQCSKLKSRIGRTFTDKHGLKDLIKEFLDIDISKQKQNSDFGGKLSSSQLKYCANDVIYLHRIHEELDKILIRENRMKLYNDCLKFIKTRVDLDLADFKDDIWSH</sequence>
<dbReference type="InterPro" id="IPR036397">
    <property type="entry name" value="RNaseH_sf"/>
</dbReference>
<organism evidence="2">
    <name type="scientific">marine metagenome</name>
    <dbReference type="NCBI Taxonomy" id="408172"/>
    <lineage>
        <taxon>unclassified sequences</taxon>
        <taxon>metagenomes</taxon>
        <taxon>ecological metagenomes</taxon>
    </lineage>
</organism>
<dbReference type="Pfam" id="PF01612">
    <property type="entry name" value="DNA_pol_A_exo1"/>
    <property type="match status" value="1"/>
</dbReference>
<protein>
    <recommendedName>
        <fullName evidence="1">3'-5' exonuclease domain-containing protein</fullName>
    </recommendedName>
</protein>
<dbReference type="AlphaFoldDB" id="A0A382II90"/>